<dbReference type="Proteomes" id="UP000191518">
    <property type="component" value="Unassembled WGS sequence"/>
</dbReference>
<feature type="coiled-coil region" evidence="1">
    <location>
        <begin position="165"/>
        <end position="192"/>
    </location>
</feature>
<evidence type="ECO:0000256" key="1">
    <source>
        <dbReference type="SAM" id="Coils"/>
    </source>
</evidence>
<sequence length="413" mass="46668">MSEEWKPIDHNEVKSKEAFEMALVDSPNSVVKERPDQSTNRFILQTDGFHDLQRYVKSGMRFPKTRDTFEKDMPESYFKSLSDIDSGIYAFTRDSIISISVNCNDFNSNGLGKLVTSANGAIAYATEAMDMLKLEPETNFKAQLAVLLDPKYKTAPKDEAFDEAREGAKMALEQLRDTAREKKQDAEDMVALLTAFHNKTAADEKNAILLKQEYFDGPVINIQSKQEIKGQIPYSGFLNAEVARLLKLINDSVIKRDDAYSRWDKAKDGAIVSAFFGVFGWIASGILTDRAIKARAQYDDLVKQIEKDRAEQAVTVKLMECINTVLYQMKDLLPMMTKALAAMKELQGLFNSQQLSFDIIIQDLDGIGKGVQASALKWRKAWIENRIDKAVEKYREIKETAEEFQRSAIADTS</sequence>
<organism evidence="2 3">
    <name type="scientific">Penicillium vulpinum</name>
    <dbReference type="NCBI Taxonomy" id="29845"/>
    <lineage>
        <taxon>Eukaryota</taxon>
        <taxon>Fungi</taxon>
        <taxon>Dikarya</taxon>
        <taxon>Ascomycota</taxon>
        <taxon>Pezizomycotina</taxon>
        <taxon>Eurotiomycetes</taxon>
        <taxon>Eurotiomycetidae</taxon>
        <taxon>Eurotiales</taxon>
        <taxon>Aspergillaceae</taxon>
        <taxon>Penicillium</taxon>
    </lineage>
</organism>
<keyword evidence="1" id="KW-0175">Coiled coil</keyword>
<reference evidence="3" key="1">
    <citation type="journal article" date="2017" name="Nat. Microbiol.">
        <title>Global analysis of biosynthetic gene clusters reveals vast potential of secondary metabolite production in Penicillium species.</title>
        <authorList>
            <person name="Nielsen J.C."/>
            <person name="Grijseels S."/>
            <person name="Prigent S."/>
            <person name="Ji B."/>
            <person name="Dainat J."/>
            <person name="Nielsen K.F."/>
            <person name="Frisvad J.C."/>
            <person name="Workman M."/>
            <person name="Nielsen J."/>
        </authorList>
    </citation>
    <scope>NUCLEOTIDE SEQUENCE [LARGE SCALE GENOMIC DNA]</scope>
    <source>
        <strain evidence="3">IBT 29486</strain>
    </source>
</reference>
<dbReference type="SUPFAM" id="SSF58100">
    <property type="entry name" value="Bacterial hemolysins"/>
    <property type="match status" value="1"/>
</dbReference>
<comment type="caution">
    <text evidence="2">The sequence shown here is derived from an EMBL/GenBank/DDBJ whole genome shotgun (WGS) entry which is preliminary data.</text>
</comment>
<dbReference type="AlphaFoldDB" id="A0A1V6SB42"/>
<evidence type="ECO:0000313" key="3">
    <source>
        <dbReference type="Proteomes" id="UP000191518"/>
    </source>
</evidence>
<dbReference type="Gene3D" id="1.20.1170.10">
    <property type="match status" value="1"/>
</dbReference>
<name>A0A1V6SB42_9EURO</name>
<proteinExistence type="predicted"/>
<protein>
    <submittedName>
        <fullName evidence="2">Uncharacterized protein</fullName>
    </submittedName>
</protein>
<accession>A0A1V6SB42</accession>
<dbReference type="STRING" id="29845.A0A1V6SB42"/>
<dbReference type="EMBL" id="MDYP01000003">
    <property type="protein sequence ID" value="OQE10959.1"/>
    <property type="molecule type" value="Genomic_DNA"/>
</dbReference>
<evidence type="ECO:0000313" key="2">
    <source>
        <dbReference type="EMBL" id="OQE10959.1"/>
    </source>
</evidence>
<keyword evidence="3" id="KW-1185">Reference proteome</keyword>
<gene>
    <name evidence="2" type="ORF">PENVUL_c003G01642</name>
</gene>
<dbReference type="CDD" id="cd22656">
    <property type="entry name" value="ClyA_Cry6Aa-like"/>
    <property type="match status" value="1"/>
</dbReference>